<evidence type="ECO:0000313" key="4">
    <source>
        <dbReference type="EMBL" id="MBB5037453.1"/>
    </source>
</evidence>
<feature type="transmembrane region" description="Helical" evidence="1">
    <location>
        <begin position="202"/>
        <end position="222"/>
    </location>
</feature>
<dbReference type="Pfam" id="PF13194">
    <property type="entry name" value="DUF4010"/>
    <property type="match status" value="1"/>
</dbReference>
<keyword evidence="1" id="KW-0472">Membrane</keyword>
<dbReference type="AlphaFoldDB" id="A0A7W7YJQ3"/>
<dbReference type="Pfam" id="PF02308">
    <property type="entry name" value="MgtC"/>
    <property type="match status" value="1"/>
</dbReference>
<dbReference type="PANTHER" id="PTHR39084">
    <property type="entry name" value="MEMBRANE PROTEIN-RELATED"/>
    <property type="match status" value="1"/>
</dbReference>
<organism evidence="4 5">
    <name type="scientific">Prosthecobacter dejongeii</name>
    <dbReference type="NCBI Taxonomy" id="48465"/>
    <lineage>
        <taxon>Bacteria</taxon>
        <taxon>Pseudomonadati</taxon>
        <taxon>Verrucomicrobiota</taxon>
        <taxon>Verrucomicrobiia</taxon>
        <taxon>Verrucomicrobiales</taxon>
        <taxon>Verrucomicrobiaceae</taxon>
        <taxon>Prosthecobacter</taxon>
    </lineage>
</organism>
<evidence type="ECO:0000259" key="3">
    <source>
        <dbReference type="Pfam" id="PF13194"/>
    </source>
</evidence>
<keyword evidence="5" id="KW-1185">Reference proteome</keyword>
<accession>A0A7W7YJQ3</accession>
<dbReference type="PANTHER" id="PTHR39084:SF1">
    <property type="entry name" value="DUF4010 DOMAIN-CONTAINING PROTEIN"/>
    <property type="match status" value="1"/>
</dbReference>
<evidence type="ECO:0000313" key="5">
    <source>
        <dbReference type="Proteomes" id="UP000534294"/>
    </source>
</evidence>
<dbReference type="EMBL" id="JACHIF010000003">
    <property type="protein sequence ID" value="MBB5037453.1"/>
    <property type="molecule type" value="Genomic_DNA"/>
</dbReference>
<feature type="transmembrane region" description="Helical" evidence="1">
    <location>
        <begin position="144"/>
        <end position="163"/>
    </location>
</feature>
<feature type="transmembrane region" description="Helical" evidence="1">
    <location>
        <begin position="59"/>
        <end position="77"/>
    </location>
</feature>
<comment type="caution">
    <text evidence="4">The sequence shown here is derived from an EMBL/GenBank/DDBJ whole genome shotgun (WGS) entry which is preliminary data.</text>
</comment>
<evidence type="ECO:0000259" key="2">
    <source>
        <dbReference type="Pfam" id="PF02308"/>
    </source>
</evidence>
<evidence type="ECO:0000256" key="1">
    <source>
        <dbReference type="SAM" id="Phobius"/>
    </source>
</evidence>
<feature type="transmembrane region" description="Helical" evidence="1">
    <location>
        <begin position="306"/>
        <end position="325"/>
    </location>
</feature>
<protein>
    <submittedName>
        <fullName evidence="4">Uncharacterized membrane protein (DUF4010 family)</fullName>
    </submittedName>
</protein>
<proteinExistence type="predicted"/>
<dbReference type="InterPro" id="IPR025105">
    <property type="entry name" value="DUF4010"/>
</dbReference>
<feature type="transmembrane region" description="Helical" evidence="1">
    <location>
        <begin position="364"/>
        <end position="386"/>
    </location>
</feature>
<feature type="transmembrane region" description="Helical" evidence="1">
    <location>
        <begin position="392"/>
        <end position="414"/>
    </location>
</feature>
<feature type="transmembrane region" description="Helical" evidence="1">
    <location>
        <begin position="234"/>
        <end position="252"/>
    </location>
</feature>
<feature type="domain" description="MgtC/SapB/SrpB/YhiD N-terminal" evidence="2">
    <location>
        <begin position="12"/>
        <end position="132"/>
    </location>
</feature>
<name>A0A7W7YJQ3_9BACT</name>
<feature type="domain" description="DUF4010" evidence="3">
    <location>
        <begin position="180"/>
        <end position="388"/>
    </location>
</feature>
<keyword evidence="1" id="KW-0812">Transmembrane</keyword>
<reference evidence="4 5" key="1">
    <citation type="submission" date="2020-08" db="EMBL/GenBank/DDBJ databases">
        <title>Genomic Encyclopedia of Type Strains, Phase IV (KMG-IV): sequencing the most valuable type-strain genomes for metagenomic binning, comparative biology and taxonomic classification.</title>
        <authorList>
            <person name="Goeker M."/>
        </authorList>
    </citation>
    <scope>NUCLEOTIDE SEQUENCE [LARGE SCALE GENOMIC DNA]</scope>
    <source>
        <strain evidence="4 5">DSM 12251</strain>
    </source>
</reference>
<feature type="transmembrane region" description="Helical" evidence="1">
    <location>
        <begin position="97"/>
        <end position="124"/>
    </location>
</feature>
<dbReference type="RefSeq" id="WP_184207376.1">
    <property type="nucleotide sequence ID" value="NZ_JACHIF010000003.1"/>
</dbReference>
<dbReference type="Proteomes" id="UP000534294">
    <property type="component" value="Unassembled WGS sequence"/>
</dbReference>
<feature type="transmembrane region" description="Helical" evidence="1">
    <location>
        <begin position="175"/>
        <end position="196"/>
    </location>
</feature>
<sequence>MNPNELLSLQQLVISLGLGLLLGLERERSESIIAGIRTFPFIALLGTVCAQLSSVTTAWVLAAGLLAVTAIVVFANYTKIRSGETDAGTTTEFAALLLYAVGAYIVLGSIGPALVLGGIMVILLHLKEPMHRAVTAMGPHDMRAIMQLVLISIIILPVLPNEAYGPYGVWNPFKIWLMVVFIVGISLSGYVLYKLFGAKAGALLGGLIGGLVSSTATTVSFARRCAAEANLAPLGAFIIMMASCISLVRVLVEVAVVAPGILQALAAPLGIMLGACLLIAGTLYLISRRHPGEMAEQKNPAEFKSALFFGLLYALVIYGVAEAKARFGETGLYAISAISGLTDMDAITLSTTQMAASGSITTRLAWHSILIAAMANFVFKLGTVAVLGSRALLLRTAVAFSLALAAGTALLLLWPW</sequence>
<keyword evidence="1" id="KW-1133">Transmembrane helix</keyword>
<dbReference type="InterPro" id="IPR049177">
    <property type="entry name" value="MgtC_SapB_SrpB_YhiD_N"/>
</dbReference>
<gene>
    <name evidence="4" type="ORF">HNQ64_001702</name>
</gene>
<feature type="transmembrane region" description="Helical" evidence="1">
    <location>
        <begin position="264"/>
        <end position="286"/>
    </location>
</feature>